<keyword evidence="3" id="KW-1185">Reference proteome</keyword>
<dbReference type="GO" id="GO:0008641">
    <property type="term" value="F:ubiquitin-like modifier activating enzyme activity"/>
    <property type="evidence" value="ECO:0007669"/>
    <property type="project" value="InterPro"/>
</dbReference>
<dbReference type="SUPFAM" id="SSF69572">
    <property type="entry name" value="Activating enzymes of the ubiquitin-like proteins"/>
    <property type="match status" value="1"/>
</dbReference>
<dbReference type="Gene3D" id="3.50.50.80">
    <property type="entry name" value="Ubiquitin-activating enzyme E1, inactive adenylation domain, subdomain 1"/>
    <property type="match status" value="1"/>
</dbReference>
<evidence type="ECO:0000313" key="2">
    <source>
        <dbReference type="EMBL" id="KNC70646.1"/>
    </source>
</evidence>
<reference evidence="2 3" key="1">
    <citation type="submission" date="2011-02" db="EMBL/GenBank/DDBJ databases">
        <title>The Genome Sequence of Sphaeroforma arctica JP610.</title>
        <authorList>
            <consortium name="The Broad Institute Genome Sequencing Platform"/>
            <person name="Russ C."/>
            <person name="Cuomo C."/>
            <person name="Young S.K."/>
            <person name="Zeng Q."/>
            <person name="Gargeya S."/>
            <person name="Alvarado L."/>
            <person name="Berlin A."/>
            <person name="Chapman S.B."/>
            <person name="Chen Z."/>
            <person name="Freedman E."/>
            <person name="Gellesch M."/>
            <person name="Goldberg J."/>
            <person name="Griggs A."/>
            <person name="Gujja S."/>
            <person name="Heilman E."/>
            <person name="Heiman D."/>
            <person name="Howarth C."/>
            <person name="Mehta T."/>
            <person name="Neiman D."/>
            <person name="Pearson M."/>
            <person name="Roberts A."/>
            <person name="Saif S."/>
            <person name="Shea T."/>
            <person name="Shenoy N."/>
            <person name="Sisk P."/>
            <person name="Stolte C."/>
            <person name="Sykes S."/>
            <person name="White J."/>
            <person name="Yandava C."/>
            <person name="Burger G."/>
            <person name="Gray M.W."/>
            <person name="Holland P.W.H."/>
            <person name="King N."/>
            <person name="Lang F.B.F."/>
            <person name="Roger A.J."/>
            <person name="Ruiz-Trillo I."/>
            <person name="Haas B."/>
            <person name="Nusbaum C."/>
            <person name="Birren B."/>
        </authorList>
    </citation>
    <scope>NUCLEOTIDE SEQUENCE [LARGE SCALE GENOMIC DNA]</scope>
    <source>
        <strain evidence="2 3">JP610</strain>
    </source>
</reference>
<comment type="pathway">
    <text evidence="1">Protein modification.</text>
</comment>
<organism evidence="2 3">
    <name type="scientific">Sphaeroforma arctica JP610</name>
    <dbReference type="NCBI Taxonomy" id="667725"/>
    <lineage>
        <taxon>Eukaryota</taxon>
        <taxon>Ichthyosporea</taxon>
        <taxon>Ichthyophonida</taxon>
        <taxon>Sphaeroforma</taxon>
    </lineage>
</organism>
<feature type="non-terminal residue" evidence="2">
    <location>
        <position position="52"/>
    </location>
</feature>
<dbReference type="OrthoDB" id="10252231at2759"/>
<gene>
    <name evidence="2" type="ORF">SARC_16823</name>
</gene>
<dbReference type="RefSeq" id="XP_014144548.1">
    <property type="nucleotide sequence ID" value="XM_014289073.1"/>
</dbReference>
<proteinExistence type="predicted"/>
<dbReference type="STRING" id="667725.A0A0L0F204"/>
<dbReference type="EMBL" id="KQ250572">
    <property type="protein sequence ID" value="KNC70646.1"/>
    <property type="molecule type" value="Genomic_DNA"/>
</dbReference>
<dbReference type="Proteomes" id="UP000054560">
    <property type="component" value="Unassembled WGS sequence"/>
</dbReference>
<evidence type="ECO:0000313" key="3">
    <source>
        <dbReference type="Proteomes" id="UP000054560"/>
    </source>
</evidence>
<sequence>MLDLSSQFFLTEAVLGQPTALSCVSQLQELNQYVPVSVHSGPLDEEFLSKFT</sequence>
<dbReference type="AlphaFoldDB" id="A0A0L0F204"/>
<dbReference type="InterPro" id="IPR035985">
    <property type="entry name" value="Ubiquitin-activating_enz"/>
</dbReference>
<dbReference type="InterPro" id="IPR042449">
    <property type="entry name" value="Ub-E1_IAD_1"/>
</dbReference>
<accession>A0A0L0F204</accession>
<name>A0A0L0F204_9EUKA</name>
<dbReference type="GeneID" id="25917327"/>
<evidence type="ECO:0000256" key="1">
    <source>
        <dbReference type="ARBA" id="ARBA00043952"/>
    </source>
</evidence>
<dbReference type="eggNOG" id="KOG2012">
    <property type="taxonomic scope" value="Eukaryota"/>
</dbReference>
<protein>
    <submittedName>
        <fullName evidence="2">Uncharacterized protein</fullName>
    </submittedName>
</protein>